<evidence type="ECO:0000259" key="12">
    <source>
        <dbReference type="PROSITE" id="PS51094"/>
    </source>
</evidence>
<dbReference type="InterPro" id="IPR002178">
    <property type="entry name" value="PTS_EIIA_type-2_dom"/>
</dbReference>
<reference evidence="15 16" key="1">
    <citation type="submission" date="2017-11" db="EMBL/GenBank/DDBJ databases">
        <title>Genome sequence of Entomoplasma somnilux PYAN-1 (ATCC 49194).</title>
        <authorList>
            <person name="Lo W.-S."/>
            <person name="Gasparich G.E."/>
            <person name="Kuo C.-H."/>
        </authorList>
    </citation>
    <scope>NUCLEOTIDE SEQUENCE [LARGE SCALE GENOMIC DNA]</scope>
    <source>
        <strain evidence="15 16">PYAN-1</strain>
    </source>
</reference>
<evidence type="ECO:0000256" key="9">
    <source>
        <dbReference type="ARBA" id="ARBA00022989"/>
    </source>
</evidence>
<keyword evidence="4" id="KW-0597">Phosphoprotein</keyword>
<dbReference type="GO" id="GO:0090563">
    <property type="term" value="F:protein-phosphocysteine-sugar phosphotransferase activity"/>
    <property type="evidence" value="ECO:0007669"/>
    <property type="project" value="TreeGrafter"/>
</dbReference>
<feature type="transmembrane region" description="Helical" evidence="11">
    <location>
        <begin position="404"/>
        <end position="425"/>
    </location>
</feature>
<organism evidence="15 16">
    <name type="scientific">Williamsoniiplasma somnilux</name>
    <dbReference type="NCBI Taxonomy" id="215578"/>
    <lineage>
        <taxon>Bacteria</taxon>
        <taxon>Bacillati</taxon>
        <taxon>Mycoplasmatota</taxon>
        <taxon>Mollicutes</taxon>
        <taxon>Entomoplasmatales</taxon>
        <taxon>Williamsoniiplasma</taxon>
    </lineage>
</organism>
<protein>
    <submittedName>
        <fullName evidence="15">PTS system, 2-O-A-mannosyl-D-glycerate-specific IIA component</fullName>
    </submittedName>
</protein>
<dbReference type="GO" id="GO:0005351">
    <property type="term" value="F:carbohydrate:proton symporter activity"/>
    <property type="evidence" value="ECO:0007669"/>
    <property type="project" value="InterPro"/>
</dbReference>
<dbReference type="SUPFAM" id="SSF52794">
    <property type="entry name" value="PTS system IIB component-like"/>
    <property type="match status" value="1"/>
</dbReference>
<dbReference type="Pfam" id="PF00359">
    <property type="entry name" value="PTS_EIIA_2"/>
    <property type="match status" value="1"/>
</dbReference>
<evidence type="ECO:0000256" key="2">
    <source>
        <dbReference type="ARBA" id="ARBA00022448"/>
    </source>
</evidence>
<keyword evidence="6" id="KW-0808">Transferase</keyword>
<evidence type="ECO:0000259" key="14">
    <source>
        <dbReference type="PROSITE" id="PS51104"/>
    </source>
</evidence>
<evidence type="ECO:0000256" key="8">
    <source>
        <dbReference type="ARBA" id="ARBA00022692"/>
    </source>
</evidence>
<dbReference type="InterPro" id="IPR050864">
    <property type="entry name" value="Bacterial_PTS_Sugar_Transport"/>
</dbReference>
<dbReference type="PROSITE" id="PS51094">
    <property type="entry name" value="PTS_EIIA_TYPE_2"/>
    <property type="match status" value="1"/>
</dbReference>
<dbReference type="CDD" id="cd05569">
    <property type="entry name" value="PTS_IIB_fructose"/>
    <property type="match status" value="1"/>
</dbReference>
<evidence type="ECO:0000256" key="4">
    <source>
        <dbReference type="ARBA" id="ARBA00022553"/>
    </source>
</evidence>
<feature type="transmembrane region" description="Helical" evidence="11">
    <location>
        <begin position="645"/>
        <end position="666"/>
    </location>
</feature>
<keyword evidence="8 11" id="KW-0812">Transmembrane</keyword>
<dbReference type="InterPro" id="IPR003501">
    <property type="entry name" value="PTS_EIIB_2/3"/>
</dbReference>
<gene>
    <name evidence="15" type="primary">mngA</name>
    <name evidence="15" type="ORF">ESOMN_v1c03240</name>
</gene>
<evidence type="ECO:0000313" key="15">
    <source>
        <dbReference type="EMBL" id="ATZ18706.1"/>
    </source>
</evidence>
<dbReference type="InterPro" id="IPR036095">
    <property type="entry name" value="PTS_EIIB-like_sf"/>
</dbReference>
<dbReference type="RefSeq" id="WP_024863229.1">
    <property type="nucleotide sequence ID" value="NZ_CP024965.1"/>
</dbReference>
<dbReference type="Gene3D" id="3.40.50.2300">
    <property type="match status" value="1"/>
</dbReference>
<dbReference type="SUPFAM" id="SSF55804">
    <property type="entry name" value="Phoshotransferase/anion transport protein"/>
    <property type="match status" value="1"/>
</dbReference>
<dbReference type="PROSITE" id="PS51104">
    <property type="entry name" value="PTS_EIIC_TYPE_2"/>
    <property type="match status" value="1"/>
</dbReference>
<evidence type="ECO:0000313" key="16">
    <source>
        <dbReference type="Proteomes" id="UP000232230"/>
    </source>
</evidence>
<evidence type="ECO:0000256" key="5">
    <source>
        <dbReference type="ARBA" id="ARBA00022597"/>
    </source>
</evidence>
<evidence type="ECO:0000256" key="6">
    <source>
        <dbReference type="ARBA" id="ARBA00022679"/>
    </source>
</evidence>
<dbReference type="PANTHER" id="PTHR30505:SF28">
    <property type="entry name" value="PTS SYSTEM 2-O-ALPHA-MANNOSYL-D-GLYCERATE-SPECIFIC EIIABC COMPONENT"/>
    <property type="match status" value="1"/>
</dbReference>
<keyword evidence="5" id="KW-0762">Sugar transport</keyword>
<dbReference type="InterPro" id="IPR003353">
    <property type="entry name" value="PTS_IIB_fruc"/>
</dbReference>
<evidence type="ECO:0000256" key="1">
    <source>
        <dbReference type="ARBA" id="ARBA00004429"/>
    </source>
</evidence>
<evidence type="ECO:0000256" key="10">
    <source>
        <dbReference type="ARBA" id="ARBA00023136"/>
    </source>
</evidence>
<evidence type="ECO:0000256" key="11">
    <source>
        <dbReference type="SAM" id="Phobius"/>
    </source>
</evidence>
<dbReference type="GO" id="GO:0009401">
    <property type="term" value="P:phosphoenolpyruvate-dependent sugar phosphotransferase system"/>
    <property type="evidence" value="ECO:0007669"/>
    <property type="project" value="UniProtKB-KW"/>
</dbReference>
<keyword evidence="9 11" id="KW-1133">Transmembrane helix</keyword>
<dbReference type="GO" id="GO:0005886">
    <property type="term" value="C:plasma membrane"/>
    <property type="evidence" value="ECO:0007669"/>
    <property type="project" value="UniProtKB-SubCell"/>
</dbReference>
<keyword evidence="7" id="KW-0598">Phosphotransferase system</keyword>
<dbReference type="Pfam" id="PF02302">
    <property type="entry name" value="PTS_IIB"/>
    <property type="match status" value="1"/>
</dbReference>
<comment type="subcellular location">
    <subcellularLocation>
        <location evidence="1">Cell inner membrane</location>
        <topology evidence="1">Multi-pass membrane protein</topology>
    </subcellularLocation>
</comment>
<dbReference type="NCBIfam" id="TIGR00848">
    <property type="entry name" value="fruA"/>
    <property type="match status" value="1"/>
</dbReference>
<feature type="transmembrane region" description="Helical" evidence="11">
    <location>
        <begin position="621"/>
        <end position="639"/>
    </location>
</feature>
<keyword evidence="16" id="KW-1185">Reference proteome</keyword>
<dbReference type="KEGG" id="esx:ESOMN_v1c03240"/>
<dbReference type="EMBL" id="CP024965">
    <property type="protein sequence ID" value="ATZ18706.1"/>
    <property type="molecule type" value="Genomic_DNA"/>
</dbReference>
<evidence type="ECO:0000256" key="7">
    <source>
        <dbReference type="ARBA" id="ARBA00022683"/>
    </source>
</evidence>
<sequence length="685" mass="74373">MNKLNAKQIINSNLIILDSNAKNKEEAFEEVSSLAFKNKIINNEKDMYDGLVAREKETSTGLEDGFAIPHSRSKKIKKAAVFFVKFKKSIKWETFDNKPVKVAIFLAIPENESVNLHISVLSEIAQKLLNKNTRDFLKKENDKNKIINKLFENEQKNEKEENYKGYVIGITACPAGVAHTYMSAKAIEDFAKARNYKVKIEKQGANGIEDELTNEDIRNANFMILAVDVNPAKMDRFNTVPQLRVPVAEPLRNMEDIWNKALTKFRDVKDQILNTEVSKFEANKINGSFLTRFKTKTKAGSSTLKNAILTGISYTVPVIVAGTVIVALVTIIQQIAGAENIKIHANWLNTLSNTAGGALSILLAPLLSGYIAYALADKPGLFPGFLGGLACNAVNYNKIVNGEIITVVAGLGFLGGLISGIIVGYMMKFSKKYIVNKKIQGVITWFIYPVFGSLLIMCLILFGIGKPIALLVSLIYDGLTKLQNSKAAFVMGAVVGLMCVSDLGGPFNKVAWAFAFASMSGALSETGEVVKPELLVPYSAFWAAGIGTGWTTTIVTIIGRKHCNDAEKEAGKISWLLSSLGITEGSIPLALSDPGRVLPSFMLGGAISGGLTSAFNLGSNIPGGGFITMAGISFANGSFSIGISILLWFTFALTGTLLSSLMLISLKMLKSKKTIKKVQENTKEI</sequence>
<feature type="transmembrane region" description="Helical" evidence="11">
    <location>
        <begin position="311"/>
        <end position="332"/>
    </location>
</feature>
<dbReference type="InterPro" id="IPR013011">
    <property type="entry name" value="PTS_EIIB_2"/>
</dbReference>
<proteinExistence type="predicted"/>
<dbReference type="PANTHER" id="PTHR30505">
    <property type="entry name" value="FRUCTOSE-LIKE PERMEASE"/>
    <property type="match status" value="1"/>
</dbReference>
<feature type="domain" description="PTS EIIB type-2" evidence="13">
    <location>
        <begin position="167"/>
        <end position="263"/>
    </location>
</feature>
<dbReference type="GO" id="GO:0022877">
    <property type="term" value="F:protein-N(PI)-phosphohistidine-fructose phosphotransferase system transporter activity"/>
    <property type="evidence" value="ECO:0007669"/>
    <property type="project" value="InterPro"/>
</dbReference>
<dbReference type="InterPro" id="IPR016152">
    <property type="entry name" value="PTrfase/Anion_transptr"/>
</dbReference>
<feature type="domain" description="PTS EIIA type-2" evidence="12">
    <location>
        <begin position="8"/>
        <end position="154"/>
    </location>
</feature>
<dbReference type="Gene3D" id="3.40.930.10">
    <property type="entry name" value="Mannitol-specific EII, Chain A"/>
    <property type="match status" value="1"/>
</dbReference>
<evidence type="ECO:0000259" key="13">
    <source>
        <dbReference type="PROSITE" id="PS51099"/>
    </source>
</evidence>
<accession>A0A2K8NYS0</accession>
<dbReference type="InterPro" id="IPR013014">
    <property type="entry name" value="PTS_EIIC_2"/>
</dbReference>
<keyword evidence="10 11" id="KW-0472">Membrane</keyword>
<keyword evidence="3" id="KW-1003">Cell membrane</keyword>
<dbReference type="CDD" id="cd00211">
    <property type="entry name" value="PTS_IIA_fru"/>
    <property type="match status" value="1"/>
</dbReference>
<feature type="transmembrane region" description="Helical" evidence="11">
    <location>
        <begin position="353"/>
        <end position="376"/>
    </location>
</feature>
<dbReference type="NCBIfam" id="TIGR01427">
    <property type="entry name" value="PTS_IIC_fructo"/>
    <property type="match status" value="1"/>
</dbReference>
<evidence type="ECO:0000256" key="3">
    <source>
        <dbReference type="ARBA" id="ARBA00022475"/>
    </source>
</evidence>
<name>A0A2K8NYS0_9MOLU</name>
<keyword evidence="2" id="KW-0813">Transport</keyword>
<dbReference type="InterPro" id="IPR006327">
    <property type="entry name" value="PTS_IIC_fruc"/>
</dbReference>
<dbReference type="PROSITE" id="PS51099">
    <property type="entry name" value="PTS_EIIB_TYPE_2"/>
    <property type="match status" value="1"/>
</dbReference>
<dbReference type="InterPro" id="IPR004715">
    <property type="entry name" value="PTS_IIA_fruc"/>
</dbReference>
<feature type="domain" description="PTS EIIC type-2" evidence="14">
    <location>
        <begin position="304"/>
        <end position="676"/>
    </location>
</feature>
<dbReference type="NCBIfam" id="TIGR00829">
    <property type="entry name" value="FRU"/>
    <property type="match status" value="1"/>
</dbReference>
<feature type="transmembrane region" description="Helical" evidence="11">
    <location>
        <begin position="539"/>
        <end position="558"/>
    </location>
</feature>
<dbReference type="AlphaFoldDB" id="A0A2K8NYS0"/>
<feature type="transmembrane region" description="Helical" evidence="11">
    <location>
        <begin position="445"/>
        <end position="465"/>
    </location>
</feature>
<dbReference type="Proteomes" id="UP000232230">
    <property type="component" value="Chromosome"/>
</dbReference>